<evidence type="ECO:0008006" key="3">
    <source>
        <dbReference type="Google" id="ProtNLM"/>
    </source>
</evidence>
<evidence type="ECO:0000313" key="1">
    <source>
        <dbReference type="EMBL" id="OGZ40000.1"/>
    </source>
</evidence>
<comment type="caution">
    <text evidence="1">The sequence shown here is derived from an EMBL/GenBank/DDBJ whole genome shotgun (WGS) entry which is preliminary data.</text>
</comment>
<dbReference type="Gene3D" id="1.10.10.60">
    <property type="entry name" value="Homeodomain-like"/>
    <property type="match status" value="1"/>
</dbReference>
<name>A0A1G2FQU8_9BACT</name>
<evidence type="ECO:0000313" key="2">
    <source>
        <dbReference type="Proteomes" id="UP000177126"/>
    </source>
</evidence>
<dbReference type="AlphaFoldDB" id="A0A1G2FQU8"/>
<reference evidence="1 2" key="1">
    <citation type="journal article" date="2016" name="Nat. Commun.">
        <title>Thousands of microbial genomes shed light on interconnected biogeochemical processes in an aquifer system.</title>
        <authorList>
            <person name="Anantharaman K."/>
            <person name="Brown C.T."/>
            <person name="Hug L.A."/>
            <person name="Sharon I."/>
            <person name="Castelle C.J."/>
            <person name="Probst A.J."/>
            <person name="Thomas B.C."/>
            <person name="Singh A."/>
            <person name="Wilkins M.J."/>
            <person name="Karaoz U."/>
            <person name="Brodie E.L."/>
            <person name="Williams K.H."/>
            <person name="Hubbard S.S."/>
            <person name="Banfield J.F."/>
        </authorList>
    </citation>
    <scope>NUCLEOTIDE SEQUENCE [LARGE SCALE GENOMIC DNA]</scope>
</reference>
<dbReference type="EMBL" id="MHNF01000043">
    <property type="protein sequence ID" value="OGZ40000.1"/>
    <property type="molecule type" value="Genomic_DNA"/>
</dbReference>
<protein>
    <recommendedName>
        <fullName evidence="3">Resolvase HTH domain-containing protein</fullName>
    </recommendedName>
</protein>
<dbReference type="Proteomes" id="UP000177126">
    <property type="component" value="Unassembled WGS sequence"/>
</dbReference>
<proteinExistence type="predicted"/>
<accession>A0A1G2FQU8</accession>
<organism evidence="1 2">
    <name type="scientific">Candidatus Portnoybacteria bacterium RIFCSPLOWO2_02_FULL_39_11</name>
    <dbReference type="NCBI Taxonomy" id="1802001"/>
    <lineage>
        <taxon>Bacteria</taxon>
        <taxon>Candidatus Portnoyibacteriota</taxon>
    </lineage>
</organism>
<sequence>MTRFKDREKALTLRKQGKSYSQIKKIIGVNKSTLHYWLKDYPLSKQRIRELRDWNEQRIEKFRETMRAKKEKRLKQFYDEQKKLFLPLKNREVFLAGLFLYWGEGSKTKDSYLSVANTDPSVIKFFIYWLIKELMVPRKKLRIHLHLYSDMGIEEKIHFWSKKINVPRNQFTKPYVKKNSSVNINRKGRFGHGTCCVNIGDARLSERILMTIKAISDYYGSKRA</sequence>
<gene>
    <name evidence="1" type="ORF">A3B04_02900</name>
</gene>